<dbReference type="KEGG" id="rmr:Rmar_1615"/>
<evidence type="ECO:0000313" key="5">
    <source>
        <dbReference type="EMBL" id="ACY48501.1"/>
    </source>
</evidence>
<evidence type="ECO:0000259" key="4">
    <source>
        <dbReference type="PROSITE" id="PS51371"/>
    </source>
</evidence>
<dbReference type="PANTHER" id="PTHR43080:SF2">
    <property type="entry name" value="CBS DOMAIN-CONTAINING PROTEIN"/>
    <property type="match status" value="1"/>
</dbReference>
<dbReference type="Pfam" id="PF10335">
    <property type="entry name" value="DUF294_C"/>
    <property type="match status" value="1"/>
</dbReference>
<dbReference type="Pfam" id="PF03445">
    <property type="entry name" value="DUF294"/>
    <property type="match status" value="1"/>
</dbReference>
<dbReference type="EMBL" id="CP001807">
    <property type="protein sequence ID" value="ACY48501.1"/>
    <property type="molecule type" value="Genomic_DNA"/>
</dbReference>
<dbReference type="Pfam" id="PF00027">
    <property type="entry name" value="cNMP_binding"/>
    <property type="match status" value="1"/>
</dbReference>
<dbReference type="AlphaFoldDB" id="D0MJ43"/>
<dbReference type="PROSITE" id="PS50042">
    <property type="entry name" value="CNMP_BINDING_3"/>
    <property type="match status" value="1"/>
</dbReference>
<dbReference type="InterPro" id="IPR046342">
    <property type="entry name" value="CBS_dom_sf"/>
</dbReference>
<organism evidence="5 6">
    <name type="scientific">Rhodothermus marinus (strain ATCC 43812 / DSM 4252 / R-10)</name>
    <name type="common">Rhodothermus obamensis</name>
    <dbReference type="NCBI Taxonomy" id="518766"/>
    <lineage>
        <taxon>Bacteria</taxon>
        <taxon>Pseudomonadati</taxon>
        <taxon>Rhodothermota</taxon>
        <taxon>Rhodothermia</taxon>
        <taxon>Rhodothermales</taxon>
        <taxon>Rhodothermaceae</taxon>
        <taxon>Rhodothermus</taxon>
    </lineage>
</organism>
<dbReference type="Proteomes" id="UP000002221">
    <property type="component" value="Chromosome"/>
</dbReference>
<name>D0MJ43_RHOM4</name>
<dbReference type="SMART" id="SM00116">
    <property type="entry name" value="CBS"/>
    <property type="match status" value="2"/>
</dbReference>
<dbReference type="PANTHER" id="PTHR43080">
    <property type="entry name" value="CBS DOMAIN-CONTAINING PROTEIN CBSX3, MITOCHONDRIAL"/>
    <property type="match status" value="1"/>
</dbReference>
<dbReference type="InterPro" id="IPR051257">
    <property type="entry name" value="Diverse_CBS-Domain"/>
</dbReference>
<feature type="domain" description="CBS" evidence="4">
    <location>
        <begin position="225"/>
        <end position="282"/>
    </location>
</feature>
<feature type="domain" description="CBS" evidence="4">
    <location>
        <begin position="162"/>
        <end position="221"/>
    </location>
</feature>
<reference evidence="5 6" key="1">
    <citation type="journal article" date="2009" name="Stand. Genomic Sci.">
        <title>Complete genome sequence of Rhodothermus marinus type strain (R-10).</title>
        <authorList>
            <person name="Nolan M."/>
            <person name="Tindall B.J."/>
            <person name="Pomrenke H."/>
            <person name="Lapidus A."/>
            <person name="Copeland A."/>
            <person name="Glavina Del Rio T."/>
            <person name="Lucas S."/>
            <person name="Chen F."/>
            <person name="Tice H."/>
            <person name="Cheng J.F."/>
            <person name="Saunders E."/>
            <person name="Han C."/>
            <person name="Bruce D."/>
            <person name="Goodwin L."/>
            <person name="Chain P."/>
            <person name="Pitluck S."/>
            <person name="Ovchinikova G."/>
            <person name="Pati A."/>
            <person name="Ivanova N."/>
            <person name="Mavromatis K."/>
            <person name="Chen A."/>
            <person name="Palaniappan K."/>
            <person name="Land M."/>
            <person name="Hauser L."/>
            <person name="Chang Y.J."/>
            <person name="Jeffries C.D."/>
            <person name="Brettin T."/>
            <person name="Goker M."/>
            <person name="Bristow J."/>
            <person name="Eisen J.A."/>
            <person name="Markowitz V."/>
            <person name="Hugenholtz P."/>
            <person name="Kyrpides N.C."/>
            <person name="Klenk H.P."/>
            <person name="Detter J.C."/>
        </authorList>
    </citation>
    <scope>NUCLEOTIDE SEQUENCE [LARGE SCALE GENOMIC DNA]</scope>
    <source>
        <strain evidence="6">ATCC 43812 / DSM 4252 / R-10</strain>
    </source>
</reference>
<dbReference type="InterPro" id="IPR018490">
    <property type="entry name" value="cNMP-bd_dom_sf"/>
</dbReference>
<evidence type="ECO:0000256" key="1">
    <source>
        <dbReference type="ARBA" id="ARBA00023122"/>
    </source>
</evidence>
<keyword evidence="5" id="KW-0808">Transferase</keyword>
<dbReference type="OrthoDB" id="9810963at2"/>
<dbReference type="GO" id="GO:0008773">
    <property type="term" value="F:[protein-PII] uridylyltransferase activity"/>
    <property type="evidence" value="ECO:0007669"/>
    <property type="project" value="InterPro"/>
</dbReference>
<dbReference type="STRING" id="518766.Rmar_1615"/>
<accession>D0MJ43</accession>
<dbReference type="eggNOG" id="COG2905">
    <property type="taxonomic scope" value="Bacteria"/>
</dbReference>
<dbReference type="RefSeq" id="WP_012844112.1">
    <property type="nucleotide sequence ID" value="NC_013501.1"/>
</dbReference>
<dbReference type="CDD" id="cd00038">
    <property type="entry name" value="CAP_ED"/>
    <property type="match status" value="1"/>
</dbReference>
<feature type="domain" description="Cyclic nucleotide-binding" evidence="3">
    <location>
        <begin position="19"/>
        <end position="115"/>
    </location>
</feature>
<proteinExistence type="predicted"/>
<dbReference type="InterPro" id="IPR018821">
    <property type="entry name" value="DUF294_put_nucleoTrafse_sb-bd"/>
</dbReference>
<dbReference type="InterPro" id="IPR014710">
    <property type="entry name" value="RmlC-like_jellyroll"/>
</dbReference>
<dbReference type="HOGENOM" id="CLU_027866_1_0_10"/>
<protein>
    <submittedName>
        <fullName evidence="5">Putative CBS domain and cyclic nucleotide-regulated nucleotidyltransferase</fullName>
    </submittedName>
</protein>
<dbReference type="SMART" id="SM00100">
    <property type="entry name" value="cNMP"/>
    <property type="match status" value="1"/>
</dbReference>
<evidence type="ECO:0000259" key="3">
    <source>
        <dbReference type="PROSITE" id="PS50042"/>
    </source>
</evidence>
<dbReference type="PROSITE" id="PS51371">
    <property type="entry name" value="CBS"/>
    <property type="match status" value="2"/>
</dbReference>
<keyword evidence="1 2" id="KW-0129">CBS domain</keyword>
<dbReference type="SUPFAM" id="SSF54631">
    <property type="entry name" value="CBS-domain pair"/>
    <property type="match status" value="1"/>
</dbReference>
<dbReference type="CDD" id="cd05401">
    <property type="entry name" value="NT_GlnE_GlnD_like"/>
    <property type="match status" value="1"/>
</dbReference>
<dbReference type="Gene3D" id="3.10.580.10">
    <property type="entry name" value="CBS-domain"/>
    <property type="match status" value="1"/>
</dbReference>
<dbReference type="SUPFAM" id="SSF51206">
    <property type="entry name" value="cAMP-binding domain-like"/>
    <property type="match status" value="1"/>
</dbReference>
<dbReference type="InterPro" id="IPR000595">
    <property type="entry name" value="cNMP-bd_dom"/>
</dbReference>
<dbReference type="Gene3D" id="2.60.120.10">
    <property type="entry name" value="Jelly Rolls"/>
    <property type="match status" value="1"/>
</dbReference>
<evidence type="ECO:0000313" key="6">
    <source>
        <dbReference type="Proteomes" id="UP000002221"/>
    </source>
</evidence>
<dbReference type="Pfam" id="PF00571">
    <property type="entry name" value="CBS"/>
    <property type="match status" value="2"/>
</dbReference>
<sequence>MAGSTILERLRGLLRATPPFDQLSPEELQDVLADLTLEYFKPGEIIVEQGSTAHKGLYVVESGMVRLMDVTRQRLVDKCGEGDTFGAFGLIKGGAAPYEARAVAPTVCALIRAERFLKLYEQNEAVATYFDRQIKQYLNRLGTEVDVTGARQLFGRRLGQLAYRRLITCTPEHTAQEVARQMLRRGVSSVVVLRNGRLAGLVTGADLRRLVARGGSPNTPVRRLMSAPVQTIAASATLFDAMMQMLTHGVHRLVVVDADERPLGVLTDRDVAHWRGQDPLATVNRMESAASVADLTNIQEEIHEQLLRLQRQGAAPEQLGRMLSVVGDRIARRVIRLAARELRTREDLARPNVDWAWLRLGATGRQEMTLTTYQQNALVYADPGDAEAAEAASYWFRRMAEQVNQALEACGFPASETIAREARWRQPLAGWRQSIRHWILQADAAELERVLPVFDLRPLCGEASLVQALWQEVEDALNIQELDRTRQFFRLLAELALRQRPPLAPLGRWATERSGPGRGRIDLERRGTRLVVDAARILALELRYFDSTNTFDRLRVAAESLSELASVLHDAIEAYHYLIDVRLEHQLRQMEAGEPPDNFLNPEALSRVQQKLLREALEAVGALQQALKQRYHVAAG</sequence>
<dbReference type="InterPro" id="IPR000644">
    <property type="entry name" value="CBS_dom"/>
</dbReference>
<gene>
    <name evidence="5" type="ordered locus">Rmar_1615</name>
</gene>
<evidence type="ECO:0000256" key="2">
    <source>
        <dbReference type="PROSITE-ProRule" id="PRU00703"/>
    </source>
</evidence>
<keyword evidence="6" id="KW-1185">Reference proteome</keyword>
<dbReference type="InterPro" id="IPR005105">
    <property type="entry name" value="GlnD_Uridyltrans_N"/>
</dbReference>